<evidence type="ECO:0000313" key="1">
    <source>
        <dbReference type="EMBL" id="GBG27681.1"/>
    </source>
</evidence>
<dbReference type="SUPFAM" id="SSF52402">
    <property type="entry name" value="Adenine nucleotide alpha hydrolases-like"/>
    <property type="match status" value="1"/>
</dbReference>
<dbReference type="EMBL" id="BEYU01000035">
    <property type="protein sequence ID" value="GBG27681.1"/>
    <property type="molecule type" value="Genomic_DNA"/>
</dbReference>
<dbReference type="PANTHER" id="PTHR43169:SF2">
    <property type="entry name" value="NAD_GMP SYNTHASE DOMAIN-CONTAINING PROTEIN"/>
    <property type="match status" value="1"/>
</dbReference>
<keyword evidence="2" id="KW-1185">Reference proteome</keyword>
<protein>
    <submittedName>
        <fullName evidence="1">Uncharacterized protein</fullName>
    </submittedName>
</protein>
<dbReference type="InParanoid" id="A0A2R5GHC8"/>
<reference evidence="1 2" key="1">
    <citation type="submission" date="2017-12" db="EMBL/GenBank/DDBJ databases">
        <title>Sequencing, de novo assembly and annotation of complete genome of a new Thraustochytrid species, strain FCC1311.</title>
        <authorList>
            <person name="Sedici K."/>
            <person name="Godart F."/>
            <person name="Aiese Cigliano R."/>
            <person name="Sanseverino W."/>
            <person name="Barakat M."/>
            <person name="Ortet P."/>
            <person name="Marechal E."/>
            <person name="Cagnac O."/>
            <person name="Amato A."/>
        </authorList>
    </citation>
    <scope>NUCLEOTIDE SEQUENCE [LARGE SCALE GENOMIC DNA]</scope>
</reference>
<dbReference type="Gene3D" id="3.40.50.620">
    <property type="entry name" value="HUPs"/>
    <property type="match status" value="1"/>
</dbReference>
<accession>A0A2R5GHC8</accession>
<evidence type="ECO:0000313" key="2">
    <source>
        <dbReference type="Proteomes" id="UP000241890"/>
    </source>
</evidence>
<dbReference type="AlphaFoldDB" id="A0A2R5GHC8"/>
<name>A0A2R5GHC8_9STRA</name>
<comment type="caution">
    <text evidence="1">The sequence shown here is derived from an EMBL/GenBank/DDBJ whole genome shotgun (WGS) entry which is preliminary data.</text>
</comment>
<dbReference type="InterPro" id="IPR052188">
    <property type="entry name" value="Ni-pincer_cofactor_biosynth"/>
</dbReference>
<dbReference type="PANTHER" id="PTHR43169">
    <property type="entry name" value="EXSB FAMILY PROTEIN"/>
    <property type="match status" value="1"/>
</dbReference>
<organism evidence="1 2">
    <name type="scientific">Hondaea fermentalgiana</name>
    <dbReference type="NCBI Taxonomy" id="2315210"/>
    <lineage>
        <taxon>Eukaryota</taxon>
        <taxon>Sar</taxon>
        <taxon>Stramenopiles</taxon>
        <taxon>Bigyra</taxon>
        <taxon>Labyrinthulomycetes</taxon>
        <taxon>Thraustochytrida</taxon>
        <taxon>Thraustochytriidae</taxon>
        <taxon>Hondaea</taxon>
    </lineage>
</organism>
<gene>
    <name evidence="1" type="ORF">FCC1311_039042</name>
</gene>
<dbReference type="Proteomes" id="UP000241890">
    <property type="component" value="Unassembled WGS sequence"/>
</dbReference>
<proteinExistence type="predicted"/>
<dbReference type="OrthoDB" id="42985at2759"/>
<sequence>MNEDEEKKTRTVVANRLGEAATMAALLERVLARVRAGGAGAPGVNVVAYSGGVDSSVVAACVHRVFPERAVAALGVSASLPRRQLEQAREVAREDIGIPLVEVRTSEGSRPAYVANEGESCYHCKVSLYGDVLEDIRRHFGASSRPHEIRLFNGTNADDLEDPTRLGLIVS</sequence>
<dbReference type="InterPro" id="IPR014729">
    <property type="entry name" value="Rossmann-like_a/b/a_fold"/>
</dbReference>